<name>F0SUF5_SYNGF</name>
<dbReference type="PROSITE" id="PS01076">
    <property type="entry name" value="ACETATE_KINASE_2"/>
    <property type="match status" value="1"/>
</dbReference>
<feature type="binding site" evidence="7">
    <location>
        <position position="91"/>
    </location>
    <ligand>
        <name>substrate</name>
    </ligand>
</feature>
<feature type="binding site" evidence="7">
    <location>
        <position position="385"/>
    </location>
    <ligand>
        <name>Mg(2+)</name>
        <dbReference type="ChEBI" id="CHEBI:18420"/>
    </ligand>
</feature>
<dbReference type="Proteomes" id="UP000007488">
    <property type="component" value="Chromosome"/>
</dbReference>
<dbReference type="Pfam" id="PF00871">
    <property type="entry name" value="Acetate_kinase"/>
    <property type="match status" value="1"/>
</dbReference>
<dbReference type="GO" id="GO:0005524">
    <property type="term" value="F:ATP binding"/>
    <property type="evidence" value="ECO:0007669"/>
    <property type="project" value="UniProtKB-KW"/>
</dbReference>
<comment type="similarity">
    <text evidence="1 7 8">Belongs to the acetokinase family.</text>
</comment>
<dbReference type="PIRSF" id="PIRSF000722">
    <property type="entry name" value="Acetate_prop_kin"/>
    <property type="match status" value="1"/>
</dbReference>
<comment type="catalytic activity">
    <reaction evidence="7">
        <text>acetate + ATP = acetyl phosphate + ADP</text>
        <dbReference type="Rhea" id="RHEA:11352"/>
        <dbReference type="ChEBI" id="CHEBI:22191"/>
        <dbReference type="ChEBI" id="CHEBI:30089"/>
        <dbReference type="ChEBI" id="CHEBI:30616"/>
        <dbReference type="ChEBI" id="CHEBI:456216"/>
        <dbReference type="EC" id="2.7.2.1"/>
    </reaction>
</comment>
<keyword evidence="4 7" id="KW-0547">Nucleotide-binding</keyword>
<dbReference type="OrthoDB" id="9802453at2"/>
<dbReference type="CDD" id="cd24010">
    <property type="entry name" value="ASKHA_NBD_AcK_PK"/>
    <property type="match status" value="1"/>
</dbReference>
<evidence type="ECO:0000256" key="2">
    <source>
        <dbReference type="ARBA" id="ARBA00022490"/>
    </source>
</evidence>
<dbReference type="NCBIfam" id="TIGR00016">
    <property type="entry name" value="ackA"/>
    <property type="match status" value="1"/>
</dbReference>
<dbReference type="eggNOG" id="COG0282">
    <property type="taxonomic scope" value="Bacteria"/>
</dbReference>
<keyword evidence="2 7" id="KW-0963">Cytoplasm</keyword>
<dbReference type="AlphaFoldDB" id="F0SUF5"/>
<dbReference type="GO" id="GO:0006083">
    <property type="term" value="P:acetate metabolic process"/>
    <property type="evidence" value="ECO:0007669"/>
    <property type="project" value="TreeGrafter"/>
</dbReference>
<dbReference type="InterPro" id="IPR023865">
    <property type="entry name" value="Aliphatic_acid_kinase_CS"/>
</dbReference>
<evidence type="ECO:0000256" key="6">
    <source>
        <dbReference type="ARBA" id="ARBA00022840"/>
    </source>
</evidence>
<keyword evidence="5 7" id="KW-0418">Kinase</keyword>
<comment type="cofactor">
    <cofactor evidence="7">
        <name>Mg(2+)</name>
        <dbReference type="ChEBI" id="CHEBI:18420"/>
    </cofactor>
    <cofactor evidence="7">
        <name>Mn(2+)</name>
        <dbReference type="ChEBI" id="CHEBI:29035"/>
    </cofactor>
    <text evidence="7">Mg(2+). Can also accept Mn(2+).</text>
</comment>
<evidence type="ECO:0000256" key="4">
    <source>
        <dbReference type="ARBA" id="ARBA00022741"/>
    </source>
</evidence>
<feature type="site" description="Transition state stabilizer" evidence="7">
    <location>
        <position position="241"/>
    </location>
</feature>
<dbReference type="PANTHER" id="PTHR21060:SF15">
    <property type="entry name" value="ACETATE KINASE-RELATED"/>
    <property type="match status" value="1"/>
</dbReference>
<feature type="binding site" evidence="7">
    <location>
        <begin position="208"/>
        <end position="212"/>
    </location>
    <ligand>
        <name>ATP</name>
        <dbReference type="ChEBI" id="CHEBI:30616"/>
    </ligand>
</feature>
<comment type="subunit">
    <text evidence="7">Homodimer.</text>
</comment>
<feature type="binding site" evidence="7">
    <location>
        <position position="14"/>
    </location>
    <ligand>
        <name>ATP</name>
        <dbReference type="ChEBI" id="CHEBI:30616"/>
    </ligand>
</feature>
<evidence type="ECO:0000256" key="7">
    <source>
        <dbReference type="HAMAP-Rule" id="MF_00020"/>
    </source>
</evidence>
<comment type="function">
    <text evidence="7">Catalyzes the formation of acetyl phosphate from acetate and ATP. Can also catalyze the reverse reaction.</text>
</comment>
<dbReference type="HAMAP" id="MF_00020">
    <property type="entry name" value="Acetate_kinase"/>
    <property type="match status" value="1"/>
</dbReference>
<dbReference type="UniPathway" id="UPA00340">
    <property type="reaction ID" value="UER00458"/>
</dbReference>
<evidence type="ECO:0000313" key="10">
    <source>
        <dbReference type="Proteomes" id="UP000007488"/>
    </source>
</evidence>
<evidence type="ECO:0000256" key="3">
    <source>
        <dbReference type="ARBA" id="ARBA00022679"/>
    </source>
</evidence>
<dbReference type="PROSITE" id="PS01075">
    <property type="entry name" value="ACETATE_KINASE_1"/>
    <property type="match status" value="1"/>
</dbReference>
<evidence type="ECO:0000313" key="9">
    <source>
        <dbReference type="EMBL" id="ADY56605.1"/>
    </source>
</evidence>
<dbReference type="GO" id="GO:0006085">
    <property type="term" value="P:acetyl-CoA biosynthetic process"/>
    <property type="evidence" value="ECO:0007669"/>
    <property type="project" value="UniProtKB-UniRule"/>
</dbReference>
<feature type="active site" description="Proton donor/acceptor" evidence="7">
    <location>
        <position position="148"/>
    </location>
</feature>
<dbReference type="GO" id="GO:0008776">
    <property type="term" value="F:acetate kinase activity"/>
    <property type="evidence" value="ECO:0007669"/>
    <property type="project" value="UniProtKB-UniRule"/>
</dbReference>
<feature type="binding site" evidence="7">
    <location>
        <begin position="283"/>
        <end position="285"/>
    </location>
    <ligand>
        <name>ATP</name>
        <dbReference type="ChEBI" id="CHEBI:30616"/>
    </ligand>
</feature>
<dbReference type="GO" id="GO:0000287">
    <property type="term" value="F:magnesium ion binding"/>
    <property type="evidence" value="ECO:0007669"/>
    <property type="project" value="UniProtKB-UniRule"/>
</dbReference>
<keyword evidence="7" id="KW-0479">Metal-binding</keyword>
<organism evidence="9 10">
    <name type="scientific">Syntrophobotulus glycolicus (strain DSM 8271 / FlGlyR)</name>
    <dbReference type="NCBI Taxonomy" id="645991"/>
    <lineage>
        <taxon>Bacteria</taxon>
        <taxon>Bacillati</taxon>
        <taxon>Bacillota</taxon>
        <taxon>Clostridia</taxon>
        <taxon>Eubacteriales</taxon>
        <taxon>Desulfitobacteriaceae</taxon>
        <taxon>Syntrophobotulus</taxon>
    </lineage>
</organism>
<dbReference type="RefSeq" id="WP_013625470.1">
    <property type="nucleotide sequence ID" value="NC_015172.1"/>
</dbReference>
<accession>F0SUF5</accession>
<keyword evidence="7" id="KW-0460">Magnesium</keyword>
<keyword evidence="6 7" id="KW-0067">ATP-binding</keyword>
<dbReference type="HOGENOM" id="CLU_020352_0_1_9"/>
<dbReference type="Gene3D" id="3.30.420.40">
    <property type="match status" value="2"/>
</dbReference>
<evidence type="ECO:0000256" key="1">
    <source>
        <dbReference type="ARBA" id="ARBA00008748"/>
    </source>
</evidence>
<dbReference type="SUPFAM" id="SSF53067">
    <property type="entry name" value="Actin-like ATPase domain"/>
    <property type="match status" value="2"/>
</dbReference>
<feature type="binding site" evidence="7">
    <location>
        <begin position="331"/>
        <end position="335"/>
    </location>
    <ligand>
        <name>ATP</name>
        <dbReference type="ChEBI" id="CHEBI:30616"/>
    </ligand>
</feature>
<comment type="subcellular location">
    <subcellularLocation>
        <location evidence="7">Cytoplasm</location>
    </subcellularLocation>
</comment>
<dbReference type="InterPro" id="IPR043129">
    <property type="entry name" value="ATPase_NBD"/>
</dbReference>
<dbReference type="GO" id="GO:0005737">
    <property type="term" value="C:cytoplasm"/>
    <property type="evidence" value="ECO:0007669"/>
    <property type="project" value="UniProtKB-SubCell"/>
</dbReference>
<proteinExistence type="inferred from homology"/>
<feature type="site" description="Transition state stabilizer" evidence="7">
    <location>
        <position position="180"/>
    </location>
</feature>
<reference evidence="10" key="2">
    <citation type="submission" date="2011-02" db="EMBL/GenBank/DDBJ databases">
        <title>The complete genome of Syntrophobotulus glycolicus DSM 8271.</title>
        <authorList>
            <person name="Lucas S."/>
            <person name="Copeland A."/>
            <person name="Lapidus A."/>
            <person name="Bruce D."/>
            <person name="Goodwin L."/>
            <person name="Pitluck S."/>
            <person name="Kyrpides N."/>
            <person name="Mavromatis K."/>
            <person name="Pagani I."/>
            <person name="Ivanova N."/>
            <person name="Mikhailova N."/>
            <person name="Chertkov O."/>
            <person name="Held B."/>
            <person name="Detter J.C."/>
            <person name="Tapia R."/>
            <person name="Han C."/>
            <person name="Land M."/>
            <person name="Hauser L."/>
            <person name="Markowitz V."/>
            <person name="Cheng J.-F."/>
            <person name="Hugenholtz P."/>
            <person name="Woyke T."/>
            <person name="Wu D."/>
            <person name="Spring S."/>
            <person name="Schroeder M."/>
            <person name="Brambilla E."/>
            <person name="Klenk H.-P."/>
            <person name="Eisen J.A."/>
        </authorList>
    </citation>
    <scope>NUCLEOTIDE SEQUENCE [LARGE SCALE GENOMIC DNA]</scope>
    <source>
        <strain evidence="10">DSM 8271 / FlGlyR</strain>
    </source>
</reference>
<keyword evidence="3 7" id="KW-0808">Transferase</keyword>
<gene>
    <name evidence="7" type="primary">ackA</name>
    <name evidence="9" type="ordered locus">Sgly_2317</name>
</gene>
<reference evidence="9 10" key="1">
    <citation type="journal article" date="2011" name="Stand. Genomic Sci.">
        <title>Complete genome sequence of Syntrophobotulus glycolicus type strain (FlGlyR).</title>
        <authorList>
            <person name="Han C."/>
            <person name="Mwirichia R."/>
            <person name="Chertkov O."/>
            <person name="Held B."/>
            <person name="Lapidus A."/>
            <person name="Nolan M."/>
            <person name="Lucas S."/>
            <person name="Hammon N."/>
            <person name="Deshpande S."/>
            <person name="Cheng J.F."/>
            <person name="Tapia R."/>
            <person name="Goodwin L."/>
            <person name="Pitluck S."/>
            <person name="Huntemann M."/>
            <person name="Liolios K."/>
            <person name="Ivanova N."/>
            <person name="Pagani I."/>
            <person name="Mavromatis K."/>
            <person name="Ovchinikova G."/>
            <person name="Pati A."/>
            <person name="Chen A."/>
            <person name="Palaniappan K."/>
            <person name="Land M."/>
            <person name="Hauser L."/>
            <person name="Brambilla E.M."/>
            <person name="Rohde M."/>
            <person name="Spring S."/>
            <person name="Sikorski J."/>
            <person name="Goker M."/>
            <person name="Woyke T."/>
            <person name="Bristow J."/>
            <person name="Eisen J.A."/>
            <person name="Markowitz V."/>
            <person name="Hugenholtz P."/>
            <person name="Kyrpides N.C."/>
            <person name="Klenk H.P."/>
            <person name="Detter J.C."/>
        </authorList>
    </citation>
    <scope>NUCLEOTIDE SEQUENCE [LARGE SCALE GENOMIC DNA]</scope>
    <source>
        <strain evidence="10">DSM 8271 / FlGlyR</strain>
    </source>
</reference>
<comment type="pathway">
    <text evidence="7">Metabolic intermediate biosynthesis; acetyl-CoA biosynthesis; acetyl-CoA from acetate: step 1/2.</text>
</comment>
<dbReference type="InterPro" id="IPR000890">
    <property type="entry name" value="Aliphatic_acid_kin_short-chain"/>
</dbReference>
<protein>
    <recommendedName>
        <fullName evidence="7">Acetate kinase</fullName>
        <ecNumber evidence="7">2.7.2.1</ecNumber>
    </recommendedName>
    <alternativeName>
        <fullName evidence="7">Acetokinase</fullName>
    </alternativeName>
</protein>
<dbReference type="PRINTS" id="PR00471">
    <property type="entry name" value="ACETATEKNASE"/>
</dbReference>
<dbReference type="InterPro" id="IPR004372">
    <property type="entry name" value="Ac/propionate_kinase"/>
</dbReference>
<dbReference type="EC" id="2.7.2.1" evidence="7"/>
<dbReference type="PANTHER" id="PTHR21060">
    <property type="entry name" value="ACETATE KINASE"/>
    <property type="match status" value="1"/>
</dbReference>
<dbReference type="STRING" id="645991.Sgly_2317"/>
<evidence type="ECO:0000256" key="5">
    <source>
        <dbReference type="ARBA" id="ARBA00022777"/>
    </source>
</evidence>
<feature type="binding site" evidence="7">
    <location>
        <position position="7"/>
    </location>
    <ligand>
        <name>Mg(2+)</name>
        <dbReference type="ChEBI" id="CHEBI:18420"/>
    </ligand>
</feature>
<evidence type="ECO:0000256" key="8">
    <source>
        <dbReference type="RuleBase" id="RU003835"/>
    </source>
</evidence>
<dbReference type="KEGG" id="sgy:Sgly_2317"/>
<sequence>MKILVINSGSSSLKYQVLDMDSETALAKGLVERIGLPGAMLTHHCINGEKEVMLADIPNHDRAIQLLFEAITDPEYGIVKALSEIDAVGHRVLHGGEKVTGSVLITPEVKEAIRECFEFAPLHNPANLAGINACEKLMPDVPQVAVFDNAFHQTMTPEAYLYGIPYEYYEKYKIRRYGFHGTSHKYVSQRAAEMLGGYSADFKVISCHLGNGSSISAIKAGKCLDTSMGMTPLEGLMMGTRSGDIDPAVVAYIQNKENLTPDEVNEFLNKKSGVLGLSGISSDFRDLQIAADEGNSRAKLAIDAFAYHVKKYVGAYAAILDGTDALIFTAGLGENSPSIRQQICSTLGFLGLKIDPLKNEMARGREMDIATPESQCRVLVIPTNEELMIALDTKEVLRKLFGQVIVLDKEKGPIYNNRCCV</sequence>
<dbReference type="EMBL" id="CP002547">
    <property type="protein sequence ID" value="ADY56605.1"/>
    <property type="molecule type" value="Genomic_DNA"/>
</dbReference>
<keyword evidence="10" id="KW-1185">Reference proteome</keyword>